<organism evidence="2 3">
    <name type="scientific">Roseomonas mucosa</name>
    <dbReference type="NCBI Taxonomy" id="207340"/>
    <lineage>
        <taxon>Bacteria</taxon>
        <taxon>Pseudomonadati</taxon>
        <taxon>Pseudomonadota</taxon>
        <taxon>Alphaproteobacteria</taxon>
        <taxon>Acetobacterales</taxon>
        <taxon>Roseomonadaceae</taxon>
        <taxon>Roseomonas</taxon>
    </lineage>
</organism>
<evidence type="ECO:0000313" key="3">
    <source>
        <dbReference type="Proteomes" id="UP000254919"/>
    </source>
</evidence>
<accession>A0A379MV48</accession>
<protein>
    <submittedName>
        <fullName evidence="2">Uncharacterized protein</fullName>
    </submittedName>
</protein>
<dbReference type="AlphaFoldDB" id="A0A379MV48"/>
<proteinExistence type="predicted"/>
<dbReference type="GeneID" id="99635464"/>
<dbReference type="Proteomes" id="UP000254919">
    <property type="component" value="Unassembled WGS sequence"/>
</dbReference>
<name>A0A379MV48_9PROT</name>
<feature type="transmembrane region" description="Helical" evidence="1">
    <location>
        <begin position="31"/>
        <end position="47"/>
    </location>
</feature>
<evidence type="ECO:0000313" key="2">
    <source>
        <dbReference type="EMBL" id="SUE37991.1"/>
    </source>
</evidence>
<reference evidence="2 3" key="1">
    <citation type="submission" date="2018-06" db="EMBL/GenBank/DDBJ databases">
        <authorList>
            <consortium name="Pathogen Informatics"/>
            <person name="Doyle S."/>
        </authorList>
    </citation>
    <scope>NUCLEOTIDE SEQUENCE [LARGE SCALE GENOMIC DNA]</scope>
    <source>
        <strain evidence="2 3">NCTC13291</strain>
    </source>
</reference>
<dbReference type="EMBL" id="UGVN01000001">
    <property type="protein sequence ID" value="SUE37991.1"/>
    <property type="molecule type" value="Genomic_DNA"/>
</dbReference>
<keyword evidence="1" id="KW-0812">Transmembrane</keyword>
<dbReference type="RefSeq" id="WP_019459669.1">
    <property type="nucleotide sequence ID" value="NZ_AP031462.1"/>
</dbReference>
<keyword evidence="1" id="KW-0472">Membrane</keyword>
<gene>
    <name evidence="2" type="ORF">NCTC13291_00442</name>
</gene>
<keyword evidence="1" id="KW-1133">Transmembrane helix</keyword>
<sequence>MIMRFVLCFALLGLLVWIPMASPQGFGDAPVLMVGVLFLATLLLAWRRHPTDD</sequence>
<evidence type="ECO:0000256" key="1">
    <source>
        <dbReference type="SAM" id="Phobius"/>
    </source>
</evidence>